<dbReference type="InterPro" id="IPR027417">
    <property type="entry name" value="P-loop_NTPase"/>
</dbReference>
<dbReference type="EMBL" id="JBAMZK010000020">
    <property type="protein sequence ID" value="KAL0507260.1"/>
    <property type="molecule type" value="Genomic_DNA"/>
</dbReference>
<dbReference type="Proteomes" id="UP001500131">
    <property type="component" value="Unassembled WGS sequence"/>
</dbReference>
<dbReference type="Pfam" id="PF08423">
    <property type="entry name" value="Rad51"/>
    <property type="match status" value="1"/>
</dbReference>
<comment type="caution">
    <text evidence="2">The sequence shown here is derived from an EMBL/GenBank/DDBJ whole genome shotgun (WGS) entry which is preliminary data.</text>
</comment>
<reference evidence="2 3" key="1">
    <citation type="submission" date="2024-02" db="EMBL/GenBank/DDBJ databases">
        <title>FIRST GENOME SEQUENCES OF Leishmania (Viannia) shawi, Leishmania (Viannia) lindenbergi AND Leishmania (Viannia) utingensis.</title>
        <authorList>
            <person name="Resadore F."/>
            <person name="Custodio M.G.F."/>
            <person name="Boite M.C."/>
            <person name="Cupolillo E."/>
            <person name="Ferreira G.E.M."/>
        </authorList>
    </citation>
    <scope>NUCLEOTIDE SEQUENCE [LARGE SCALE GENOMIC DNA]</scope>
    <source>
        <strain evidence="2 3">MHOM/BR/1966/M15733</strain>
    </source>
</reference>
<dbReference type="InterPro" id="IPR013632">
    <property type="entry name" value="Rad51_C"/>
</dbReference>
<dbReference type="GO" id="GO:0042148">
    <property type="term" value="P:DNA strand invasion"/>
    <property type="evidence" value="ECO:0007669"/>
    <property type="project" value="TreeGrafter"/>
</dbReference>
<name>A0AAW3AKF1_9TRYP</name>
<organism evidence="2 3">
    <name type="scientific">Leishmania lindenbergi</name>
    <dbReference type="NCBI Taxonomy" id="651832"/>
    <lineage>
        <taxon>Eukaryota</taxon>
        <taxon>Discoba</taxon>
        <taxon>Euglenozoa</taxon>
        <taxon>Kinetoplastea</taxon>
        <taxon>Metakinetoplastina</taxon>
        <taxon>Trypanosomatida</taxon>
        <taxon>Trypanosomatidae</taxon>
        <taxon>Leishmaniinae</taxon>
        <taxon>Leishmania</taxon>
    </lineage>
</organism>
<dbReference type="GO" id="GO:0006312">
    <property type="term" value="P:mitotic recombination"/>
    <property type="evidence" value="ECO:0007669"/>
    <property type="project" value="TreeGrafter"/>
</dbReference>
<feature type="domain" description="Rad51-like C-terminal" evidence="1">
    <location>
        <begin position="195"/>
        <end position="371"/>
    </location>
</feature>
<dbReference type="PANTHER" id="PTHR22942:SF66">
    <property type="entry name" value="RE19845P"/>
    <property type="match status" value="1"/>
</dbReference>
<dbReference type="GO" id="GO:0003690">
    <property type="term" value="F:double-stranded DNA binding"/>
    <property type="evidence" value="ECO:0007669"/>
    <property type="project" value="TreeGrafter"/>
</dbReference>
<evidence type="ECO:0000259" key="1">
    <source>
        <dbReference type="Pfam" id="PF08423"/>
    </source>
</evidence>
<dbReference type="GO" id="GO:0008094">
    <property type="term" value="F:ATP-dependent activity, acting on DNA"/>
    <property type="evidence" value="ECO:0007669"/>
    <property type="project" value="TreeGrafter"/>
</dbReference>
<evidence type="ECO:0000313" key="2">
    <source>
        <dbReference type="EMBL" id="KAL0507260.1"/>
    </source>
</evidence>
<dbReference type="GO" id="GO:0000150">
    <property type="term" value="F:DNA strand exchange activity"/>
    <property type="evidence" value="ECO:0007669"/>
    <property type="project" value="TreeGrafter"/>
</dbReference>
<dbReference type="GO" id="GO:0000730">
    <property type="term" value="P:DNA recombinase assembly"/>
    <property type="evidence" value="ECO:0007669"/>
    <property type="project" value="TreeGrafter"/>
</dbReference>
<gene>
    <name evidence="2" type="ORF">Q4I31_002903</name>
</gene>
<dbReference type="PANTHER" id="PTHR22942">
    <property type="entry name" value="RECA/RAD51/RADA DNA STRAND-PAIRING FAMILY MEMBER"/>
    <property type="match status" value="1"/>
</dbReference>
<protein>
    <submittedName>
        <fullName evidence="2">Rad51/AAA domain containing protein</fullName>
    </submittedName>
</protein>
<evidence type="ECO:0000313" key="3">
    <source>
        <dbReference type="Proteomes" id="UP001500131"/>
    </source>
</evidence>
<accession>A0AAW3AKF1</accession>
<proteinExistence type="predicted"/>
<dbReference type="Gene3D" id="3.40.50.300">
    <property type="entry name" value="P-loop containing nucleotide triphosphate hydrolases"/>
    <property type="match status" value="1"/>
</dbReference>
<dbReference type="GO" id="GO:0003697">
    <property type="term" value="F:single-stranded DNA binding"/>
    <property type="evidence" value="ECO:0007669"/>
    <property type="project" value="TreeGrafter"/>
</dbReference>
<sequence length="571" mass="61053">MSTSEFYALHCVYGGLREVLPASLATEQSITSRCGAVESAAAGAPPLIASSDAVGTVDPPSAAVPMMTYDADALPTNSEAHVVHRRMPDDSGFLVTPDTELCARHHASLAQVWAWRTQLSQRQSPLFPRVSTSGTLSACGRCALEETADTTLEGSTFHLLHGLCNGCQSFLPLTLAGSGRHAHGRVPAAAVSSRHLSIPTGLRSLDVALLGGLRRGWVTELTGLPGTGKTTLAAAWCRCCLRHTRLCGVAHDCVWLQSGSAVEPSVLSIAHEETNVAELPSLAAAVHVTSLSNLEDLQQLLYRWQGTSASTSPLSTVGLIVLDSITELVQRSFCYRDDDALERYEALATILRSLKRLAEEQHVAILVITKQRCPPSPTFRRPGISHTSCGAYEEDGNAGEEDSEAWGSEYGRRASGGAGVVGPHVCRSNSIAEDVGQLGRLFFHNVNVRLQLRTGVPCTGCRPSSRTPFNAGDLEDSGDAMRLRWQLEVLKSPLCAPFAVALRLRAPSSLSCIDGLPSVPGPPLCVEEIEDEDESGGAVVPLAPNTQFEEDLALVSLDPWDYTEVPFFLCL</sequence>
<dbReference type="AlphaFoldDB" id="A0AAW3AKF1"/>
<keyword evidence="3" id="KW-1185">Reference proteome</keyword>
<dbReference type="SUPFAM" id="SSF52540">
    <property type="entry name" value="P-loop containing nucleoside triphosphate hydrolases"/>
    <property type="match status" value="1"/>
</dbReference>